<evidence type="ECO:0000313" key="4">
    <source>
        <dbReference type="Proteomes" id="UP000324678"/>
    </source>
</evidence>
<feature type="domain" description="DUF4126" evidence="2">
    <location>
        <begin position="4"/>
        <end position="187"/>
    </location>
</feature>
<feature type="transmembrane region" description="Helical" evidence="1">
    <location>
        <begin position="6"/>
        <end position="28"/>
    </location>
</feature>
<evidence type="ECO:0000259" key="2">
    <source>
        <dbReference type="Pfam" id="PF13548"/>
    </source>
</evidence>
<reference evidence="3 4" key="1">
    <citation type="submission" date="2019-09" db="EMBL/GenBank/DDBJ databases">
        <title>Genome sequencing of strain KACC 19306.</title>
        <authorList>
            <person name="Heo J."/>
            <person name="Kim S.-J."/>
            <person name="Kim J.-S."/>
            <person name="Hong S.-B."/>
            <person name="Kwon S.-W."/>
        </authorList>
    </citation>
    <scope>NUCLEOTIDE SEQUENCE [LARGE SCALE GENOMIC DNA]</scope>
    <source>
        <strain evidence="3 4">KACC 19306</strain>
    </source>
</reference>
<dbReference type="Proteomes" id="UP000324678">
    <property type="component" value="Chromosome"/>
</dbReference>
<feature type="transmembrane region" description="Helical" evidence="1">
    <location>
        <begin position="111"/>
        <end position="128"/>
    </location>
</feature>
<dbReference type="Pfam" id="PF13548">
    <property type="entry name" value="DUF4126"/>
    <property type="match status" value="1"/>
</dbReference>
<dbReference type="OrthoDB" id="161516at2"/>
<evidence type="ECO:0000313" key="3">
    <source>
        <dbReference type="EMBL" id="QEO15907.1"/>
    </source>
</evidence>
<dbReference type="RefSeq" id="WP_149161920.1">
    <property type="nucleotide sequence ID" value="NZ_CP043505.1"/>
</dbReference>
<feature type="transmembrane region" description="Helical" evidence="1">
    <location>
        <begin position="40"/>
        <end position="63"/>
    </location>
</feature>
<dbReference type="KEGG" id="ail:FLP10_16900"/>
<dbReference type="InterPro" id="IPR025196">
    <property type="entry name" value="DUF4126"/>
</dbReference>
<organism evidence="3 4">
    <name type="scientific">Agromyces intestinalis</name>
    <dbReference type="NCBI Taxonomy" id="2592652"/>
    <lineage>
        <taxon>Bacteria</taxon>
        <taxon>Bacillati</taxon>
        <taxon>Actinomycetota</taxon>
        <taxon>Actinomycetes</taxon>
        <taxon>Micrococcales</taxon>
        <taxon>Microbacteriaceae</taxon>
        <taxon>Agromyces</taxon>
    </lineage>
</organism>
<feature type="transmembrane region" description="Helical" evidence="1">
    <location>
        <begin position="157"/>
        <end position="182"/>
    </location>
</feature>
<gene>
    <name evidence="3" type="ORF">FLP10_16900</name>
</gene>
<sequence length="208" mass="21478">MLELLTGAGLALAAGLNAWIPLVLLGALDRFTGLVELPSAWAWLSNEWVLLILVVLLVAEVIADKIPSFDHVNDVIQTVVRPTAGGFAFGSGTTATTVAVTDPAAFFASNQWVPIAIGAALALAVHLLKAVARPVVNAATFGLGAPLVSAAEDASSVALSFAAILVPLLVIAGIAGIVFVAIRVIRRRRRRRAEPDAPDPSPGSEPVA</sequence>
<dbReference type="EMBL" id="CP043505">
    <property type="protein sequence ID" value="QEO15907.1"/>
    <property type="molecule type" value="Genomic_DNA"/>
</dbReference>
<accession>A0A5C1YLE1</accession>
<keyword evidence="4" id="KW-1185">Reference proteome</keyword>
<name>A0A5C1YLE1_9MICO</name>
<keyword evidence="1" id="KW-0812">Transmembrane</keyword>
<proteinExistence type="predicted"/>
<keyword evidence="1" id="KW-0472">Membrane</keyword>
<keyword evidence="1" id="KW-1133">Transmembrane helix</keyword>
<dbReference type="AlphaFoldDB" id="A0A5C1YLE1"/>
<evidence type="ECO:0000256" key="1">
    <source>
        <dbReference type="SAM" id="Phobius"/>
    </source>
</evidence>
<protein>
    <submittedName>
        <fullName evidence="3">DUF4126 domain-containing protein</fullName>
    </submittedName>
</protein>